<dbReference type="InterPro" id="IPR050534">
    <property type="entry name" value="Coronavir_polyprotein_1ab"/>
</dbReference>
<dbReference type="GeneID" id="93481139"/>
<dbReference type="GO" id="GO:0017116">
    <property type="term" value="F:single-stranded DNA helicase activity"/>
    <property type="evidence" value="ECO:0007669"/>
    <property type="project" value="TreeGrafter"/>
</dbReference>
<dbReference type="InterPro" id="IPR027785">
    <property type="entry name" value="UvrD-like_helicase_C"/>
</dbReference>
<dbReference type="Gene3D" id="3.40.50.300">
    <property type="entry name" value="P-loop containing nucleotide triphosphate hydrolases"/>
    <property type="match status" value="2"/>
</dbReference>
<keyword evidence="3 6" id="KW-0347">Helicase</keyword>
<dbReference type="GO" id="GO:0016887">
    <property type="term" value="F:ATP hydrolysis activity"/>
    <property type="evidence" value="ECO:0007669"/>
    <property type="project" value="RHEA"/>
</dbReference>
<feature type="domain" description="AAA+ ATPase" evidence="5">
    <location>
        <begin position="353"/>
        <end position="497"/>
    </location>
</feature>
<accession>C9KLF6</accession>
<comment type="catalytic activity">
    <reaction evidence="3">
        <text>ATP + H2O = ADP + phosphate + H(+)</text>
        <dbReference type="Rhea" id="RHEA:13065"/>
        <dbReference type="ChEBI" id="CHEBI:15377"/>
        <dbReference type="ChEBI" id="CHEBI:15378"/>
        <dbReference type="ChEBI" id="CHEBI:30616"/>
        <dbReference type="ChEBI" id="CHEBI:43474"/>
        <dbReference type="ChEBI" id="CHEBI:456216"/>
        <dbReference type="EC" id="5.6.2.3"/>
    </reaction>
</comment>
<dbReference type="HAMAP" id="MF_01488">
    <property type="entry name" value="RecD2"/>
    <property type="match status" value="1"/>
</dbReference>
<keyword evidence="7" id="KW-1185">Reference proteome</keyword>
<name>C9KLF6_9FIRM</name>
<comment type="caution">
    <text evidence="6">The sequence shown here is derived from an EMBL/GenBank/DDBJ whole genome shotgun (WGS) entry which is preliminary data.</text>
</comment>
<dbReference type="InterPro" id="IPR027417">
    <property type="entry name" value="P-loop_NTPase"/>
</dbReference>
<comment type="function">
    <text evidence="3">DNA-dependent ATPase and ATP-dependent 5'-3' DNA helicase. Has no activity on blunt DNA or DNA with 3'-overhangs, requires at least 10 bases of 5'-ssDNA for helicase activity.</text>
</comment>
<evidence type="ECO:0000313" key="6">
    <source>
        <dbReference type="EMBL" id="EEX68970.1"/>
    </source>
</evidence>
<dbReference type="HOGENOM" id="CLU_007524_0_3_9"/>
<dbReference type="Pfam" id="PF14490">
    <property type="entry name" value="HHH_RecD2"/>
    <property type="match status" value="1"/>
</dbReference>
<reference evidence="6" key="1">
    <citation type="submission" date="2009-09" db="EMBL/GenBank/DDBJ databases">
        <authorList>
            <person name="Weinstock G."/>
            <person name="Sodergren E."/>
            <person name="Clifton S."/>
            <person name="Fulton L."/>
            <person name="Fulton B."/>
            <person name="Courtney L."/>
            <person name="Fronick C."/>
            <person name="Harrison M."/>
            <person name="Strong C."/>
            <person name="Farmer C."/>
            <person name="Delahaunty K."/>
            <person name="Markovic C."/>
            <person name="Hall O."/>
            <person name="Minx P."/>
            <person name="Tomlinson C."/>
            <person name="Mitreva M."/>
            <person name="Nelson J."/>
            <person name="Hou S."/>
            <person name="Wollam A."/>
            <person name="Pepin K.H."/>
            <person name="Johnson M."/>
            <person name="Bhonagiri V."/>
            <person name="Nash W.E."/>
            <person name="Warren W."/>
            <person name="Chinwalla A."/>
            <person name="Mardis E.R."/>
            <person name="Wilson R.K."/>
        </authorList>
    </citation>
    <scope>NUCLEOTIDE SEQUENCE [LARGE SCALE GENOMIC DNA]</scope>
    <source>
        <strain evidence="6">DSM 20544</strain>
    </source>
</reference>
<dbReference type="InterPro" id="IPR003593">
    <property type="entry name" value="AAA+_ATPase"/>
</dbReference>
<dbReference type="RefSeq" id="WP_005840422.1">
    <property type="nucleotide sequence ID" value="NZ_GG697141.2"/>
</dbReference>
<dbReference type="Pfam" id="PF13604">
    <property type="entry name" value="AAA_30"/>
    <property type="match status" value="1"/>
</dbReference>
<feature type="domain" description="Helix-hairpin-helix DNA-binding motif class 1" evidence="4">
    <location>
        <begin position="101"/>
        <end position="122"/>
    </location>
</feature>
<dbReference type="InterPro" id="IPR006345">
    <property type="entry name" value="RecD2"/>
</dbReference>
<dbReference type="GO" id="GO:0009338">
    <property type="term" value="C:exodeoxyribonuclease V complex"/>
    <property type="evidence" value="ECO:0007669"/>
    <property type="project" value="TreeGrafter"/>
</dbReference>
<evidence type="ECO:0000259" key="5">
    <source>
        <dbReference type="SMART" id="SM00382"/>
    </source>
</evidence>
<keyword evidence="3" id="KW-0378">Hydrolase</keyword>
<feature type="domain" description="Helix-hairpin-helix DNA-binding motif class 1" evidence="4">
    <location>
        <begin position="200"/>
        <end position="219"/>
    </location>
</feature>
<evidence type="ECO:0000256" key="2">
    <source>
        <dbReference type="ARBA" id="ARBA00022840"/>
    </source>
</evidence>
<feature type="domain" description="Helix-hairpin-helix DNA-binding motif class 1" evidence="4">
    <location>
        <begin position="136"/>
        <end position="155"/>
    </location>
</feature>
<evidence type="ECO:0000259" key="4">
    <source>
        <dbReference type="SMART" id="SM00278"/>
    </source>
</evidence>
<keyword evidence="2 3" id="KW-0067">ATP-binding</keyword>
<dbReference type="Pfam" id="PF14520">
    <property type="entry name" value="HHH_5"/>
    <property type="match status" value="1"/>
</dbReference>
<dbReference type="InterPro" id="IPR029493">
    <property type="entry name" value="RecD2-like_HHH"/>
</dbReference>
<evidence type="ECO:0000256" key="3">
    <source>
        <dbReference type="HAMAP-Rule" id="MF_01488"/>
    </source>
</evidence>
<dbReference type="EMBL" id="ABWK02000012">
    <property type="protein sequence ID" value="EEX68970.1"/>
    <property type="molecule type" value="Genomic_DNA"/>
</dbReference>
<protein>
    <recommendedName>
        <fullName evidence="3">ATP-dependent RecD2 DNA helicase</fullName>
        <ecNumber evidence="3">5.6.2.3</ecNumber>
    </recommendedName>
    <alternativeName>
        <fullName evidence="3">DNA 5'-3' helicase subunit RecD2</fullName>
    </alternativeName>
</protein>
<dbReference type="GO" id="GO:0043139">
    <property type="term" value="F:5'-3' DNA helicase activity"/>
    <property type="evidence" value="ECO:0007669"/>
    <property type="project" value="UniProtKB-UniRule"/>
</dbReference>
<dbReference type="STRING" id="500635.MITSMUL_04040"/>
<dbReference type="InterPro" id="IPR003583">
    <property type="entry name" value="Hlx-hairpin-Hlx_DNA-bd_motif"/>
</dbReference>
<organism evidence="6 7">
    <name type="scientific">Mitsuokella multacida DSM 20544</name>
    <dbReference type="NCBI Taxonomy" id="500635"/>
    <lineage>
        <taxon>Bacteria</taxon>
        <taxon>Bacillati</taxon>
        <taxon>Bacillota</taxon>
        <taxon>Negativicutes</taxon>
        <taxon>Selenomonadales</taxon>
        <taxon>Selenomonadaceae</taxon>
        <taxon>Mitsuokella</taxon>
    </lineage>
</organism>
<dbReference type="Pfam" id="PF13538">
    <property type="entry name" value="UvrD_C_2"/>
    <property type="match status" value="1"/>
</dbReference>
<sequence>MKNEKSRPVQPSLPGLQMEEEIEGVVERIVFTNEATPFTVFSFKPLRKNSRITAVANVEAPLVGQQLRLRGHWTTHKRFGQQFQVTGLCIEAPSSAEGIERFLASGIVDGIGPALAKRIVQKFGKKTLTVIEQTPHRLGEVAGIGKKTIEKITASYAAQSELRDIMLWLETHRISGTYAARIFKKYGSFSIDTLENHPYQLASEVEGIGFVIADSIAMSLGIAADDRSRIAAGIDFALQKIAQQGHCCIPEAALEKQASDLLKVEQASVRKVLQDLLQDKQLAVEYVGSETLIYPPYLYRAEIKAARKLLYLQKYADPIAMEADPTTLVARWEQIAGIRLADKQKEALEDVLQYGVFVLTGGPGTGKTTVVRGMIDLLHLQGLTVLLGAPTGRAAKRLAEATGQKAVTVHRMLEAQGAGGSGAPTFGKNEDEQLEADVIILDEVSMMDISLMQHFLAAVPDGAHVIFVGDVDQLPSVGPGTVLRDILRSGVIPSVCLTDIFRQKGESSIVMNAHAINAGRLPVCSPQGDFQFWEIDDEEAVAAQIVELCTKVLPQQGFSPLTDIQVLAPMHRLSCGTDNLNKVLQAALNPKSPQRPELTNAAQTFRLGDKVIQTKNNYTKQVFNGDIGFVMAIEPGRMTVHFSDELEVDYENGEFGELALAYALTVHKSQGSEYPVVILPLVRSHTIMMQRNLLYTAVTRAKREVVLLGSKAALNTAVGNNRTSKRYTLLAERLYYGFER</sequence>
<dbReference type="CDD" id="cd18809">
    <property type="entry name" value="SF1_C_RecD"/>
    <property type="match status" value="1"/>
</dbReference>
<dbReference type="Gene3D" id="2.30.30.940">
    <property type="match status" value="1"/>
</dbReference>
<dbReference type="GO" id="GO:0006310">
    <property type="term" value="P:DNA recombination"/>
    <property type="evidence" value="ECO:0007669"/>
    <property type="project" value="InterPro"/>
</dbReference>
<dbReference type="SMART" id="SM00382">
    <property type="entry name" value="AAA"/>
    <property type="match status" value="1"/>
</dbReference>
<dbReference type="Gene3D" id="1.10.150.20">
    <property type="entry name" value="5' to 3' exonuclease, C-terminal subdomain"/>
    <property type="match status" value="1"/>
</dbReference>
<dbReference type="SUPFAM" id="SSF52540">
    <property type="entry name" value="P-loop containing nucleoside triphosphate hydrolases"/>
    <property type="match status" value="2"/>
</dbReference>
<dbReference type="eggNOG" id="COG0507">
    <property type="taxonomic scope" value="Bacteria"/>
</dbReference>
<dbReference type="SMART" id="SM00278">
    <property type="entry name" value="HhH1"/>
    <property type="match status" value="3"/>
</dbReference>
<keyword evidence="1 3" id="KW-0547">Nucleotide-binding</keyword>
<dbReference type="GO" id="GO:0005524">
    <property type="term" value="F:ATP binding"/>
    <property type="evidence" value="ECO:0007669"/>
    <property type="project" value="UniProtKB-UniRule"/>
</dbReference>
<dbReference type="Proteomes" id="UP000003671">
    <property type="component" value="Unassembled WGS sequence"/>
</dbReference>
<dbReference type="InterPro" id="IPR055446">
    <property type="entry name" value="RecD2_N_OB"/>
</dbReference>
<dbReference type="PANTHER" id="PTHR43788:SF6">
    <property type="entry name" value="DNA HELICASE B"/>
    <property type="match status" value="1"/>
</dbReference>
<dbReference type="GO" id="GO:0003677">
    <property type="term" value="F:DNA binding"/>
    <property type="evidence" value="ECO:0007669"/>
    <property type="project" value="UniProtKB-UniRule"/>
</dbReference>
<keyword evidence="3" id="KW-0238">DNA-binding</keyword>
<dbReference type="AlphaFoldDB" id="C9KLF6"/>
<dbReference type="EC" id="5.6.2.3" evidence="3"/>
<gene>
    <name evidence="3" type="primary">recD2</name>
    <name evidence="6" type="ORF">MITSMUL_04040</name>
</gene>
<proteinExistence type="inferred from homology"/>
<dbReference type="PATRIC" id="fig|500635.8.peg.427"/>
<dbReference type="PANTHER" id="PTHR43788">
    <property type="entry name" value="DNA2/NAM7 HELICASE FAMILY MEMBER"/>
    <property type="match status" value="1"/>
</dbReference>
<dbReference type="Gene3D" id="1.10.10.2220">
    <property type="match status" value="1"/>
</dbReference>
<dbReference type="NCBIfam" id="TIGR01448">
    <property type="entry name" value="recD_rel"/>
    <property type="match status" value="1"/>
</dbReference>
<dbReference type="CDD" id="cd17933">
    <property type="entry name" value="DEXSc_RecD-like"/>
    <property type="match status" value="1"/>
</dbReference>
<dbReference type="SUPFAM" id="SSF47781">
    <property type="entry name" value="RuvA domain 2-like"/>
    <property type="match status" value="1"/>
</dbReference>
<dbReference type="Pfam" id="PF23139">
    <property type="entry name" value="OB_YrrC"/>
    <property type="match status" value="1"/>
</dbReference>
<evidence type="ECO:0000256" key="1">
    <source>
        <dbReference type="ARBA" id="ARBA00022741"/>
    </source>
</evidence>
<dbReference type="eggNOG" id="COG0272">
    <property type="taxonomic scope" value="Bacteria"/>
</dbReference>
<dbReference type="InterPro" id="IPR010994">
    <property type="entry name" value="RuvA_2-like"/>
</dbReference>
<dbReference type="Pfam" id="PF18335">
    <property type="entry name" value="SH3_13"/>
    <property type="match status" value="1"/>
</dbReference>
<dbReference type="GO" id="GO:0006281">
    <property type="term" value="P:DNA repair"/>
    <property type="evidence" value="ECO:0007669"/>
    <property type="project" value="InterPro"/>
</dbReference>
<evidence type="ECO:0000313" key="7">
    <source>
        <dbReference type="Proteomes" id="UP000003671"/>
    </source>
</evidence>
<keyword evidence="3" id="KW-0413">Isomerase</keyword>
<dbReference type="InterPro" id="IPR041451">
    <property type="entry name" value="RecD2_SH13"/>
</dbReference>
<comment type="similarity">
    <text evidence="3">Belongs to the RecD family. RecD2 subfamily.</text>
</comment>
<feature type="binding site" evidence="3">
    <location>
        <begin position="364"/>
        <end position="368"/>
    </location>
    <ligand>
        <name>ATP</name>
        <dbReference type="ChEBI" id="CHEBI:30616"/>
    </ligand>
</feature>